<keyword evidence="2" id="KW-0396">Initiation factor</keyword>
<dbReference type="Pfam" id="PF01253">
    <property type="entry name" value="SUI1"/>
    <property type="match status" value="1"/>
</dbReference>
<evidence type="ECO:0000256" key="1">
    <source>
        <dbReference type="ARBA" id="ARBA00005422"/>
    </source>
</evidence>
<dbReference type="Proteomes" id="UP001652624">
    <property type="component" value="Chromosome 14"/>
</dbReference>
<dbReference type="InterPro" id="IPR036877">
    <property type="entry name" value="SUI1_dom_sf"/>
</dbReference>
<evidence type="ECO:0000256" key="2">
    <source>
        <dbReference type="ARBA" id="ARBA00022540"/>
    </source>
</evidence>
<sequence length="146" mass="16561">MLCPIPVSRPPPCPPAFLPQPSSGHFHQRILQYVRAIQNLHSFDPFAYVSKGDGLLPAGTEDCIHVKIQQRNGRITLTTVQETADDYYKMKLVKSFKKKFARNGTVIEHPEYGEVIQLQGDQRKNICQFLDEIGLAKDDQLKVHGF</sequence>
<dbReference type="RefSeq" id="XP_060028244.1">
    <property type="nucleotide sequence ID" value="XM_060172261.1"/>
</dbReference>
<name>A0ABM3VV93_ERIEU</name>
<keyword evidence="3" id="KW-0648">Protein biosynthesis</keyword>
<dbReference type="InterPro" id="IPR005874">
    <property type="entry name" value="SUI1_euk"/>
</dbReference>
<evidence type="ECO:0000256" key="3">
    <source>
        <dbReference type="ARBA" id="ARBA00022917"/>
    </source>
</evidence>
<dbReference type="Gene3D" id="3.30.780.10">
    <property type="entry name" value="SUI1-like domain"/>
    <property type="match status" value="1"/>
</dbReference>
<comment type="similarity">
    <text evidence="1">Belongs to the SUI1 family.</text>
</comment>
<keyword evidence="5" id="KW-1185">Reference proteome</keyword>
<evidence type="ECO:0000313" key="6">
    <source>
        <dbReference type="RefSeq" id="XP_060028244.1"/>
    </source>
</evidence>
<dbReference type="PROSITE" id="PS50296">
    <property type="entry name" value="SUI1"/>
    <property type="match status" value="1"/>
</dbReference>
<protein>
    <submittedName>
        <fullName evidence="6">Eukaryotic translation initiation factor 1-like</fullName>
    </submittedName>
</protein>
<dbReference type="NCBIfam" id="TIGR01160">
    <property type="entry name" value="SUI1_MOF2"/>
    <property type="match status" value="1"/>
</dbReference>
<organism evidence="5 6">
    <name type="scientific">Erinaceus europaeus</name>
    <name type="common">Western European hedgehog</name>
    <dbReference type="NCBI Taxonomy" id="9365"/>
    <lineage>
        <taxon>Eukaryota</taxon>
        <taxon>Metazoa</taxon>
        <taxon>Chordata</taxon>
        <taxon>Craniata</taxon>
        <taxon>Vertebrata</taxon>
        <taxon>Euteleostomi</taxon>
        <taxon>Mammalia</taxon>
        <taxon>Eutheria</taxon>
        <taxon>Laurasiatheria</taxon>
        <taxon>Eulipotyphla</taxon>
        <taxon>Erinaceidae</taxon>
        <taxon>Erinaceinae</taxon>
        <taxon>Erinaceus</taxon>
    </lineage>
</organism>
<reference evidence="6" key="1">
    <citation type="submission" date="2025-08" db="UniProtKB">
        <authorList>
            <consortium name="RefSeq"/>
        </authorList>
    </citation>
    <scope>IDENTIFICATION</scope>
</reference>
<dbReference type="GeneID" id="103120526"/>
<feature type="domain" description="SUI1" evidence="4">
    <location>
        <begin position="64"/>
        <end position="134"/>
    </location>
</feature>
<evidence type="ECO:0000259" key="4">
    <source>
        <dbReference type="PROSITE" id="PS50296"/>
    </source>
</evidence>
<accession>A0ABM3VV93</accession>
<dbReference type="CDD" id="cd11566">
    <property type="entry name" value="eIF1_SUI1"/>
    <property type="match status" value="1"/>
</dbReference>
<proteinExistence type="inferred from homology"/>
<dbReference type="InterPro" id="IPR001950">
    <property type="entry name" value="SUI1"/>
</dbReference>
<gene>
    <name evidence="6" type="primary">LOC103120526</name>
</gene>
<dbReference type="PANTHER" id="PTHR10388">
    <property type="entry name" value="EUKARYOTIC TRANSLATION INITIATION FACTOR SUI1"/>
    <property type="match status" value="1"/>
</dbReference>
<dbReference type="SUPFAM" id="SSF55159">
    <property type="entry name" value="eIF1-like"/>
    <property type="match status" value="1"/>
</dbReference>
<evidence type="ECO:0000313" key="5">
    <source>
        <dbReference type="Proteomes" id="UP001652624"/>
    </source>
</evidence>